<feature type="binding site" evidence="9">
    <location>
        <begin position="192"/>
        <end position="196"/>
    </location>
    <ligand>
        <name>GTP</name>
        <dbReference type="ChEBI" id="CHEBI:37565"/>
    </ligand>
</feature>
<dbReference type="Proteomes" id="UP001139365">
    <property type="component" value="Unassembled WGS sequence"/>
</dbReference>
<dbReference type="InterPro" id="IPR006073">
    <property type="entry name" value="GTP-bd"/>
</dbReference>
<evidence type="ECO:0000256" key="2">
    <source>
        <dbReference type="ARBA" id="ARBA00007699"/>
    </source>
</evidence>
<proteinExistence type="inferred from homology"/>
<evidence type="ECO:0000256" key="7">
    <source>
        <dbReference type="ARBA" id="ARBA00022842"/>
    </source>
</evidence>
<keyword evidence="6 9" id="KW-0378">Hydrolase</keyword>
<feature type="binding site" evidence="9">
    <location>
        <begin position="316"/>
        <end position="318"/>
    </location>
    <ligand>
        <name>GTP</name>
        <dbReference type="ChEBI" id="CHEBI:37565"/>
    </ligand>
</feature>
<dbReference type="CDD" id="cd01898">
    <property type="entry name" value="Obg"/>
    <property type="match status" value="1"/>
</dbReference>
<feature type="domain" description="Obg" evidence="12">
    <location>
        <begin position="3"/>
        <end position="160"/>
    </location>
</feature>
<feature type="binding site" evidence="9">
    <location>
        <begin position="167"/>
        <end position="174"/>
    </location>
    <ligand>
        <name>GTP</name>
        <dbReference type="ChEBI" id="CHEBI:37565"/>
    </ligand>
</feature>
<feature type="binding site" evidence="9">
    <location>
        <begin position="215"/>
        <end position="218"/>
    </location>
    <ligand>
        <name>GTP</name>
        <dbReference type="ChEBI" id="CHEBI:37565"/>
    </ligand>
</feature>
<feature type="domain" description="OCT" evidence="11">
    <location>
        <begin position="346"/>
        <end position="429"/>
    </location>
</feature>
<dbReference type="InterPro" id="IPR006169">
    <property type="entry name" value="GTP1_OBG_dom"/>
</dbReference>
<sequence>MAQDITDYVKVYVKAGDGGNGCVSFHREKYVSHGGPDGGDGGNGGNIVLAIENGDNTLLKYRFRHKFVAQNGGDGRADKFHGRNAEDIILPVPPGTVVKDAATGKVIVDMSDREPFILCRGGRGGWGNRHFATPTKQIPRFAKSGLKGEEREVIFELKMLADVALVGLPNVGKSSILSVISSATPKIADYDFTTLSPNLGVVKNGGEGRGFVVADIPGLIEGASDGRGLGHEFLRHIDRCRMLIHVVDISADCDRNPVEDIELINAELEKYSPELALRPQLLVGNKYDASLPEYNEHVCELEKYAEDNGLPLIFVSAATRYNIDVLLSETAAMLNELPPLTIYEPEYEDEPDPGQPEAAVTVTKDGDVYECESEWLFRLVGRVNFEDRDSLAYFQRMLRTNGIIEQLEAAGVKDGDTVRMYDFEFDFVK</sequence>
<comment type="subunit">
    <text evidence="9">Monomer.</text>
</comment>
<dbReference type="GO" id="GO:0005525">
    <property type="term" value="F:GTP binding"/>
    <property type="evidence" value="ECO:0007669"/>
    <property type="project" value="UniProtKB-UniRule"/>
</dbReference>
<feature type="binding site" evidence="9">
    <location>
        <position position="194"/>
    </location>
    <ligand>
        <name>Mg(2+)</name>
        <dbReference type="ChEBI" id="CHEBI:18420"/>
    </ligand>
</feature>
<keyword evidence="7 9" id="KW-0460">Magnesium</keyword>
<keyword evidence="8 9" id="KW-0342">GTP-binding</keyword>
<comment type="cofactor">
    <cofactor evidence="1 9">
        <name>Mg(2+)</name>
        <dbReference type="ChEBI" id="CHEBI:18420"/>
    </cofactor>
</comment>
<dbReference type="PROSITE" id="PS51881">
    <property type="entry name" value="OCT"/>
    <property type="match status" value="1"/>
</dbReference>
<dbReference type="InterPro" id="IPR045086">
    <property type="entry name" value="OBG_GTPase"/>
</dbReference>
<organism evidence="13 14">
    <name type="scientific">Candidatus Colimorpha enterica</name>
    <dbReference type="NCBI Taxonomy" id="3083063"/>
    <lineage>
        <taxon>Bacteria</taxon>
        <taxon>Pseudomonadati</taxon>
        <taxon>Bacteroidota</taxon>
        <taxon>Bacteroidia</taxon>
        <taxon>Bacteroidales</taxon>
        <taxon>Candidatus Colimorpha</taxon>
    </lineage>
</organism>
<dbReference type="SUPFAM" id="SSF102741">
    <property type="entry name" value="Obg GTP-binding protein C-terminal domain"/>
    <property type="match status" value="1"/>
</dbReference>
<dbReference type="Gene3D" id="3.40.50.300">
    <property type="entry name" value="P-loop containing nucleotide triphosphate hydrolases"/>
    <property type="match status" value="1"/>
</dbReference>
<evidence type="ECO:0000259" key="11">
    <source>
        <dbReference type="PROSITE" id="PS51881"/>
    </source>
</evidence>
<dbReference type="SUPFAM" id="SSF82051">
    <property type="entry name" value="Obg GTP-binding protein N-terminal domain"/>
    <property type="match status" value="1"/>
</dbReference>
<dbReference type="PRINTS" id="PR00326">
    <property type="entry name" value="GTP1OBG"/>
</dbReference>
<feature type="binding site" evidence="9">
    <location>
        <position position="174"/>
    </location>
    <ligand>
        <name>Mg(2+)</name>
        <dbReference type="ChEBI" id="CHEBI:18420"/>
    </ligand>
</feature>
<dbReference type="Pfam" id="PF09269">
    <property type="entry name" value="DUF1967"/>
    <property type="match status" value="1"/>
</dbReference>
<dbReference type="InterPro" id="IPR015349">
    <property type="entry name" value="OCT_dom"/>
</dbReference>
<evidence type="ECO:0000256" key="4">
    <source>
        <dbReference type="ARBA" id="ARBA00022723"/>
    </source>
</evidence>
<dbReference type="PANTHER" id="PTHR11702:SF31">
    <property type="entry name" value="MITOCHONDRIAL RIBOSOME-ASSOCIATED GTPASE 2"/>
    <property type="match status" value="1"/>
</dbReference>
<feature type="domain" description="OBG-type G" evidence="10">
    <location>
        <begin position="161"/>
        <end position="335"/>
    </location>
</feature>
<comment type="caution">
    <text evidence="13">The sequence shown here is derived from an EMBL/GenBank/DDBJ whole genome shotgun (WGS) entry which is preliminary data.</text>
</comment>
<dbReference type="InterPro" id="IPR036726">
    <property type="entry name" value="GTP1_OBG_dom_sf"/>
</dbReference>
<dbReference type="Pfam" id="PF01018">
    <property type="entry name" value="GTP1_OBG"/>
    <property type="match status" value="1"/>
</dbReference>
<dbReference type="InterPro" id="IPR031167">
    <property type="entry name" value="G_OBG"/>
</dbReference>
<dbReference type="InterPro" id="IPR014100">
    <property type="entry name" value="GTP-bd_Obg/CgtA"/>
</dbReference>
<dbReference type="GO" id="GO:0000287">
    <property type="term" value="F:magnesium ion binding"/>
    <property type="evidence" value="ECO:0007669"/>
    <property type="project" value="InterPro"/>
</dbReference>
<dbReference type="InterPro" id="IPR006074">
    <property type="entry name" value="GTP1-OBG_CS"/>
</dbReference>
<dbReference type="InterPro" id="IPR027417">
    <property type="entry name" value="P-loop_NTPase"/>
</dbReference>
<reference evidence="13 14" key="1">
    <citation type="submission" date="2022-03" db="EMBL/GenBank/DDBJ databases">
        <title>Metagenome-assembled genomes from swine fecal metagenomes.</title>
        <authorList>
            <person name="Holman D.B."/>
            <person name="Kommadath A."/>
        </authorList>
    </citation>
    <scope>NUCLEOTIDE SEQUENCE [LARGE SCALE GENOMIC DNA]</scope>
    <source>
        <strain evidence="13">SUG147</strain>
    </source>
</reference>
<dbReference type="EMBL" id="JALEMU010000047">
    <property type="protein sequence ID" value="MCI5755225.1"/>
    <property type="molecule type" value="Genomic_DNA"/>
</dbReference>
<dbReference type="Pfam" id="PF01926">
    <property type="entry name" value="MMR_HSR1"/>
    <property type="match status" value="1"/>
</dbReference>
<feature type="binding site" evidence="9">
    <location>
        <begin position="285"/>
        <end position="288"/>
    </location>
    <ligand>
        <name>GTP</name>
        <dbReference type="ChEBI" id="CHEBI:37565"/>
    </ligand>
</feature>
<dbReference type="SUPFAM" id="SSF52540">
    <property type="entry name" value="P-loop containing nucleoside triphosphate hydrolases"/>
    <property type="match status" value="1"/>
</dbReference>
<comment type="subcellular location">
    <subcellularLocation>
        <location evidence="9">Cytoplasm</location>
    </subcellularLocation>
</comment>
<dbReference type="NCBIfam" id="TIGR03595">
    <property type="entry name" value="Obg_CgtA_exten"/>
    <property type="match status" value="1"/>
</dbReference>
<dbReference type="GO" id="GO:0043022">
    <property type="term" value="F:ribosome binding"/>
    <property type="evidence" value="ECO:0007669"/>
    <property type="project" value="UniProtKB-ARBA"/>
</dbReference>
<dbReference type="Gene3D" id="3.30.300.350">
    <property type="entry name" value="GTP-binding protein OBG, C-terminal domain"/>
    <property type="match status" value="1"/>
</dbReference>
<evidence type="ECO:0000256" key="9">
    <source>
        <dbReference type="HAMAP-Rule" id="MF_01454"/>
    </source>
</evidence>
<name>A0AAE3FGU1_9BACT</name>
<dbReference type="PROSITE" id="PS51883">
    <property type="entry name" value="OBG"/>
    <property type="match status" value="1"/>
</dbReference>
<evidence type="ECO:0000256" key="5">
    <source>
        <dbReference type="ARBA" id="ARBA00022741"/>
    </source>
</evidence>
<dbReference type="PANTHER" id="PTHR11702">
    <property type="entry name" value="DEVELOPMENTALLY REGULATED GTP-BINDING PROTEIN-RELATED"/>
    <property type="match status" value="1"/>
</dbReference>
<comment type="similarity">
    <text evidence="2 9">Belongs to the TRAFAC class OBG-HflX-like GTPase superfamily. OBG GTPase family.</text>
</comment>
<dbReference type="Gene3D" id="2.70.210.12">
    <property type="entry name" value="GTP1/OBG domain"/>
    <property type="match status" value="1"/>
</dbReference>
<dbReference type="FunFam" id="2.70.210.12:FF:000001">
    <property type="entry name" value="GTPase Obg"/>
    <property type="match status" value="1"/>
</dbReference>
<evidence type="ECO:0000256" key="1">
    <source>
        <dbReference type="ARBA" id="ARBA00001946"/>
    </source>
</evidence>
<dbReference type="GO" id="GO:0042254">
    <property type="term" value="P:ribosome biogenesis"/>
    <property type="evidence" value="ECO:0007669"/>
    <property type="project" value="UniProtKB-UniRule"/>
</dbReference>
<dbReference type="NCBIfam" id="NF008954">
    <property type="entry name" value="PRK12296.1"/>
    <property type="match status" value="1"/>
</dbReference>
<protein>
    <recommendedName>
        <fullName evidence="9">GTPase Obg</fullName>
        <ecNumber evidence="9">3.6.5.-</ecNumber>
    </recommendedName>
    <alternativeName>
        <fullName evidence="9">GTP-binding protein Obg</fullName>
    </alternativeName>
</protein>
<keyword evidence="3 9" id="KW-0963">Cytoplasm</keyword>
<dbReference type="NCBIfam" id="NF008956">
    <property type="entry name" value="PRK12299.1"/>
    <property type="match status" value="1"/>
</dbReference>
<evidence type="ECO:0000256" key="6">
    <source>
        <dbReference type="ARBA" id="ARBA00022801"/>
    </source>
</evidence>
<dbReference type="InterPro" id="IPR036346">
    <property type="entry name" value="GTP-bd_prot_GTP1/OBG_C_sf"/>
</dbReference>
<evidence type="ECO:0000259" key="10">
    <source>
        <dbReference type="PROSITE" id="PS51710"/>
    </source>
</evidence>
<gene>
    <name evidence="13" type="primary">obgE</name>
    <name evidence="9" type="synonym">obg</name>
    <name evidence="13" type="ORF">MR241_02890</name>
</gene>
<evidence type="ECO:0000256" key="8">
    <source>
        <dbReference type="ARBA" id="ARBA00023134"/>
    </source>
</evidence>
<dbReference type="PROSITE" id="PS00905">
    <property type="entry name" value="GTP1_OBG"/>
    <property type="match status" value="1"/>
</dbReference>
<dbReference type="GO" id="GO:0003924">
    <property type="term" value="F:GTPase activity"/>
    <property type="evidence" value="ECO:0007669"/>
    <property type="project" value="UniProtKB-UniRule"/>
</dbReference>
<dbReference type="PROSITE" id="PS51710">
    <property type="entry name" value="G_OBG"/>
    <property type="match status" value="1"/>
</dbReference>
<dbReference type="NCBIfam" id="TIGR02729">
    <property type="entry name" value="Obg_CgtA"/>
    <property type="match status" value="1"/>
</dbReference>
<dbReference type="AlphaFoldDB" id="A0AAE3FGU1"/>
<comment type="function">
    <text evidence="9">An essential GTPase which binds GTP, GDP and possibly (p)ppGpp with moderate affinity, with high nucleotide exchange rates and a fairly low GTP hydrolysis rate. Plays a role in control of the cell cycle, stress response, ribosome biogenesis and in those bacteria that undergo differentiation, in morphogenesis control.</text>
</comment>
<evidence type="ECO:0000313" key="13">
    <source>
        <dbReference type="EMBL" id="MCI5755225.1"/>
    </source>
</evidence>
<keyword evidence="5 9" id="KW-0547">Nucleotide-binding</keyword>
<evidence type="ECO:0000313" key="14">
    <source>
        <dbReference type="Proteomes" id="UP001139365"/>
    </source>
</evidence>
<dbReference type="NCBIfam" id="NF008955">
    <property type="entry name" value="PRK12297.1"/>
    <property type="match status" value="1"/>
</dbReference>
<evidence type="ECO:0000256" key="3">
    <source>
        <dbReference type="ARBA" id="ARBA00022490"/>
    </source>
</evidence>
<evidence type="ECO:0000259" key="12">
    <source>
        <dbReference type="PROSITE" id="PS51883"/>
    </source>
</evidence>
<dbReference type="HAMAP" id="MF_01454">
    <property type="entry name" value="GTPase_Obg"/>
    <property type="match status" value="1"/>
</dbReference>
<keyword evidence="4 9" id="KW-0479">Metal-binding</keyword>
<dbReference type="EC" id="3.6.5.-" evidence="9"/>
<dbReference type="GO" id="GO:0005737">
    <property type="term" value="C:cytoplasm"/>
    <property type="evidence" value="ECO:0007669"/>
    <property type="project" value="UniProtKB-SubCell"/>
</dbReference>
<accession>A0AAE3FGU1</accession>